<evidence type="ECO:0000256" key="1">
    <source>
        <dbReference type="SAM" id="MobiDB-lite"/>
    </source>
</evidence>
<dbReference type="Proteomes" id="UP001472866">
    <property type="component" value="Chromosome 12"/>
</dbReference>
<evidence type="ECO:0000313" key="4">
    <source>
        <dbReference type="EMBL" id="WZN65413.1"/>
    </source>
</evidence>
<evidence type="ECO:0000313" key="5">
    <source>
        <dbReference type="Proteomes" id="UP001472866"/>
    </source>
</evidence>
<feature type="compositionally biased region" description="Polar residues" evidence="1">
    <location>
        <begin position="591"/>
        <end position="602"/>
    </location>
</feature>
<gene>
    <name evidence="4" type="ORF">HKI87_12g69710</name>
</gene>
<feature type="compositionally biased region" description="Polar residues" evidence="1">
    <location>
        <begin position="621"/>
        <end position="633"/>
    </location>
</feature>
<feature type="region of interest" description="Disordered" evidence="1">
    <location>
        <begin position="855"/>
        <end position="912"/>
    </location>
</feature>
<keyword evidence="2" id="KW-0812">Transmembrane</keyword>
<keyword evidence="3" id="KW-0732">Signal</keyword>
<keyword evidence="5" id="KW-1185">Reference proteome</keyword>
<feature type="transmembrane region" description="Helical" evidence="2">
    <location>
        <begin position="471"/>
        <end position="490"/>
    </location>
</feature>
<protein>
    <submittedName>
        <fullName evidence="4">Uncharacterized protein</fullName>
    </submittedName>
</protein>
<dbReference type="AlphaFoldDB" id="A0AAX4PHM4"/>
<proteinExistence type="predicted"/>
<dbReference type="PROSITE" id="PS51257">
    <property type="entry name" value="PROKAR_LIPOPROTEIN"/>
    <property type="match status" value="1"/>
</dbReference>
<keyword evidence="2" id="KW-0472">Membrane</keyword>
<evidence type="ECO:0000256" key="3">
    <source>
        <dbReference type="SAM" id="SignalP"/>
    </source>
</evidence>
<feature type="chain" id="PRO_5043870152" evidence="3">
    <location>
        <begin position="31"/>
        <end position="938"/>
    </location>
</feature>
<organism evidence="4 5">
    <name type="scientific">Chloropicon roscoffensis</name>
    <dbReference type="NCBI Taxonomy" id="1461544"/>
    <lineage>
        <taxon>Eukaryota</taxon>
        <taxon>Viridiplantae</taxon>
        <taxon>Chlorophyta</taxon>
        <taxon>Chloropicophyceae</taxon>
        <taxon>Chloropicales</taxon>
        <taxon>Chloropicaceae</taxon>
        <taxon>Chloropicon</taxon>
    </lineage>
</organism>
<feature type="compositionally biased region" description="Polar residues" evidence="1">
    <location>
        <begin position="833"/>
        <end position="842"/>
    </location>
</feature>
<feature type="signal peptide" evidence="3">
    <location>
        <begin position="1"/>
        <end position="30"/>
    </location>
</feature>
<feature type="compositionally biased region" description="Basic and acidic residues" evidence="1">
    <location>
        <begin position="609"/>
        <end position="620"/>
    </location>
</feature>
<feature type="region of interest" description="Disordered" evidence="1">
    <location>
        <begin position="555"/>
        <end position="842"/>
    </location>
</feature>
<sequence>MRPKLLSTTRVAALSAALLVLSCATSVASATDQGKVRKRAVAVLKDQWRLGTLSRISHLLVSHEECESAGDKASEACRKVDGQSAHFSDLQEWAQSQTDDWPNLLRAARLRAEARSLFYEAKYEEAEEAMDKAITLQLFPFGVEQALTRWHSSLLDPEAVVKHQRQELADSFVLLAAACLEDGYKNQDIRQLMKSHFALDTAMELYLLDNLGVNQNEYTNILHMDILGALEETIPTATSGQLKEIVADVGLECASCENDFDFRGKIMEAVQSGVTFNVDEAIRDAEIDKCTQNQILQQSTSIVLHQLSAFLSSAMLTQDAAVLLHEGLARPCYSKTEGGPCDSFFFPDLQRMVQCVDVDGEGVPLRQPVKKARFPSLNEEERWIRNVVREGLDFPGRDEGFSSCSNPSVGEQLDLEFGKGKQASAGGFGAGSHGGGGSTVSDFEFGNGRLERDLQKEATAFVGESKGDDPIVPIILVFMIVIYCGSWMLWKNRKSLRRRVAKYGLWKKEPSRENSQDTQRLRVAIASGEIHKLEQALGEVNNADPATLRRARSLLSQKKKAKKEQDQQKARAKQAKQRASAQKREERNKRGTQGSEPISTAATIAAVRAKVERERQDHSGHTNNSAQQNQDSSVSDEDFISVADKQGRLRRRANTTGSAGKPEGGEPEPLSSSRKNSDCEGRQSHAAQGAKDRPPAGRQPRRSRGGSGDGHYVVRGRRSFDKNGGPGDLPKGRDAYASFRKSSLDRNDAPGLTERAAAAQHPNGESGSATGRYVPPNRREGRLSGGSSHRRPPLPGPASAARYSRNEYVPAGQGGGHHQHHGRGHRGSRRETPSGSNSYGSSLYQADLIGSLVGSYSPFMASNNGGGGGGGSRAQASPAHASREQKPSEQQWTRKARNPALASMPKHMRANSFPEVDHDFEVDLNSSQGTVEWLPNLE</sequence>
<accession>A0AAX4PHM4</accession>
<reference evidence="4 5" key="1">
    <citation type="submission" date="2024-03" db="EMBL/GenBank/DDBJ databases">
        <title>Complete genome sequence of the green alga Chloropicon roscoffensis RCC1871.</title>
        <authorList>
            <person name="Lemieux C."/>
            <person name="Pombert J.-F."/>
            <person name="Otis C."/>
            <person name="Turmel M."/>
        </authorList>
    </citation>
    <scope>NUCLEOTIDE SEQUENCE [LARGE SCALE GENOMIC DNA]</scope>
    <source>
        <strain evidence="4 5">RCC1871</strain>
    </source>
</reference>
<dbReference type="EMBL" id="CP151512">
    <property type="protein sequence ID" value="WZN65413.1"/>
    <property type="molecule type" value="Genomic_DNA"/>
</dbReference>
<keyword evidence="2" id="KW-1133">Transmembrane helix</keyword>
<evidence type="ECO:0000256" key="2">
    <source>
        <dbReference type="SAM" id="Phobius"/>
    </source>
</evidence>
<name>A0AAX4PHM4_9CHLO</name>
<feature type="compositionally biased region" description="Basic residues" evidence="1">
    <location>
        <begin position="817"/>
        <end position="828"/>
    </location>
</feature>